<feature type="coiled-coil region" evidence="1">
    <location>
        <begin position="75"/>
        <end position="121"/>
    </location>
</feature>
<keyword evidence="1" id="KW-0175">Coiled coil</keyword>
<dbReference type="AlphaFoldDB" id="A0A8S9KAS0"/>
<accession>A0A8S9KAS0</accession>
<evidence type="ECO:0000313" key="2">
    <source>
        <dbReference type="EMBL" id="KAF2591172.1"/>
    </source>
</evidence>
<organism evidence="2">
    <name type="scientific">Brassica cretica</name>
    <name type="common">Mustard</name>
    <dbReference type="NCBI Taxonomy" id="69181"/>
    <lineage>
        <taxon>Eukaryota</taxon>
        <taxon>Viridiplantae</taxon>
        <taxon>Streptophyta</taxon>
        <taxon>Embryophyta</taxon>
        <taxon>Tracheophyta</taxon>
        <taxon>Spermatophyta</taxon>
        <taxon>Magnoliopsida</taxon>
        <taxon>eudicotyledons</taxon>
        <taxon>Gunneridae</taxon>
        <taxon>Pentapetalae</taxon>
        <taxon>rosids</taxon>
        <taxon>malvids</taxon>
        <taxon>Brassicales</taxon>
        <taxon>Brassicaceae</taxon>
        <taxon>Brassiceae</taxon>
        <taxon>Brassica</taxon>
    </lineage>
</organism>
<comment type="caution">
    <text evidence="2">The sequence shown here is derived from an EMBL/GenBank/DDBJ whole genome shotgun (WGS) entry which is preliminary data.</text>
</comment>
<sequence>MEDYDNGAVDGLAYPSDELFCNFLDGQASGSSAVQTDPPGFENFTPDFDGFFDFRLPSTGLHLVTEALKVSRTEAHTALFKAEVAEKELARLKEEAAANSLREKELAAKEARRAYRKGKREVADIMKNRFTEFSNEFGELSKTYKSVANYRKCRGAVGRLYLTQVPEYSYKKELAKQTRRMDRKANMVSMIPQIEGRIWDQWAPIPVSPDSEEVKL</sequence>
<dbReference type="EMBL" id="QGKY02000190">
    <property type="protein sequence ID" value="KAF2591172.1"/>
    <property type="molecule type" value="Genomic_DNA"/>
</dbReference>
<protein>
    <submittedName>
        <fullName evidence="2">Uncharacterized protein</fullName>
    </submittedName>
</protein>
<gene>
    <name evidence="2" type="ORF">F2Q70_00039383</name>
</gene>
<name>A0A8S9KAS0_BRACR</name>
<evidence type="ECO:0000256" key="1">
    <source>
        <dbReference type="SAM" id="Coils"/>
    </source>
</evidence>
<reference evidence="2" key="1">
    <citation type="submission" date="2019-12" db="EMBL/GenBank/DDBJ databases">
        <title>Genome sequencing and annotation of Brassica cretica.</title>
        <authorList>
            <person name="Studholme D.J."/>
            <person name="Sarris P.F."/>
        </authorList>
    </citation>
    <scope>NUCLEOTIDE SEQUENCE</scope>
    <source>
        <strain evidence="2">PFS-102/07</strain>
        <tissue evidence="2">Leaf</tissue>
    </source>
</reference>
<proteinExistence type="predicted"/>